<name>A0A976R586_9VIRU</name>
<reference evidence="1" key="1">
    <citation type="submission" date="2022-02" db="EMBL/GenBank/DDBJ databases">
        <title>Towards deciphering the DNA virus diversity associated with rodent species in the families Cricetidae and Heteromyidae.</title>
        <authorList>
            <person name="Lund M."/>
            <person name="Larsen B.B."/>
            <person name="Gryseels S."/>
            <person name="Kraberger S."/>
            <person name="Rowsey D.M."/>
            <person name="Steger L."/>
            <person name="Yule K.M."/>
            <person name="Upham N.S."/>
            <person name="Worobey M."/>
            <person name="Van Doorslaer K."/>
            <person name="Varsani A."/>
        </authorList>
    </citation>
    <scope>NUCLEOTIDE SEQUENCE</scope>
    <source>
        <strain evidence="1">UA08Rod_5838</strain>
    </source>
</reference>
<dbReference type="EMBL" id="OM869529">
    <property type="protein sequence ID" value="UPW40991.1"/>
    <property type="molecule type" value="Genomic_DNA"/>
</dbReference>
<organism evidence="1">
    <name type="scientific">Sigmofec virus UA08Rod_5838</name>
    <dbReference type="NCBI Taxonomy" id="2929442"/>
    <lineage>
        <taxon>Viruses</taxon>
        <taxon>Monodnaviria</taxon>
        <taxon>Sangervirae</taxon>
        <taxon>Phixviricota</taxon>
        <taxon>Malgrandaviricetes</taxon>
        <taxon>Petitvirales</taxon>
        <taxon>Microviridae</taxon>
    </lineage>
</organism>
<evidence type="ECO:0000313" key="1">
    <source>
        <dbReference type="EMBL" id="UPW40991.1"/>
    </source>
</evidence>
<proteinExistence type="predicted"/>
<protein>
    <submittedName>
        <fullName evidence="1">Uncharacterized protein</fullName>
    </submittedName>
</protein>
<sequence length="104" mass="11840">MSKKKLENLDDYFGFNSSVSDVLVSNLSVSDVSVSDVLVSRFNDLKGIAVKFFDNRNYVRFRCAFSRMLELLYLASITSLVPCDICFDLFGQVDELIEVYLCNI</sequence>
<accession>A0A976R586</accession>